<organism evidence="7 8">
    <name type="scientific">Naumannella cuiyingiana</name>
    <dbReference type="NCBI Taxonomy" id="1347891"/>
    <lineage>
        <taxon>Bacteria</taxon>
        <taxon>Bacillati</taxon>
        <taxon>Actinomycetota</taxon>
        <taxon>Actinomycetes</taxon>
        <taxon>Propionibacteriales</taxon>
        <taxon>Propionibacteriaceae</taxon>
        <taxon>Naumannella</taxon>
    </lineage>
</organism>
<dbReference type="InterPro" id="IPR037187">
    <property type="entry name" value="DnaK_N"/>
</dbReference>
<feature type="domain" description="Zinc finger DksA/TraR C4-type" evidence="6">
    <location>
        <begin position="128"/>
        <end position="163"/>
    </location>
</feature>
<dbReference type="InterPro" id="IPR000962">
    <property type="entry name" value="Znf_DskA_TraR"/>
</dbReference>
<gene>
    <name evidence="7" type="ORF">GGQ54_002668</name>
</gene>
<dbReference type="SUPFAM" id="SSF57716">
    <property type="entry name" value="Glucocorticoid receptor-like (DNA-binding domain)"/>
    <property type="match status" value="1"/>
</dbReference>
<dbReference type="SUPFAM" id="SSF109635">
    <property type="entry name" value="DnaK suppressor protein DksA, alpha-hairpin domain"/>
    <property type="match status" value="1"/>
</dbReference>
<protein>
    <submittedName>
        <fullName evidence="7">DnaK suppressor protein</fullName>
    </submittedName>
</protein>
<sequence>MPAKKRSTATAAKGRPAAAAASATEVRAPVDDVALAMPIRDGEEAWTRAEVDELRADLEADIDRHRHTIEVAEGDLAGLIRDGADNAGRDPADIGLANFERDQEMTLAHSAREALEQAREALRAIEQGRYGYCAECGNPIGKGRLQVHPRAVMCVECKQRAERR</sequence>
<feature type="compositionally biased region" description="Low complexity" evidence="5">
    <location>
        <begin position="8"/>
        <end position="24"/>
    </location>
</feature>
<evidence type="ECO:0000256" key="3">
    <source>
        <dbReference type="ARBA" id="ARBA00022833"/>
    </source>
</evidence>
<evidence type="ECO:0000256" key="5">
    <source>
        <dbReference type="SAM" id="MobiDB-lite"/>
    </source>
</evidence>
<dbReference type="Gene3D" id="1.20.120.910">
    <property type="entry name" value="DksA, coiled-coil domain"/>
    <property type="match status" value="1"/>
</dbReference>
<dbReference type="Proteomes" id="UP000527616">
    <property type="component" value="Unassembled WGS sequence"/>
</dbReference>
<dbReference type="Pfam" id="PF01258">
    <property type="entry name" value="zf-dskA_traR"/>
    <property type="match status" value="1"/>
</dbReference>
<dbReference type="RefSeq" id="WP_246292645.1">
    <property type="nucleotide sequence ID" value="NZ_JACBZS010000001.1"/>
</dbReference>
<accession>A0A7Z0IM00</accession>
<dbReference type="GO" id="GO:0008270">
    <property type="term" value="F:zinc ion binding"/>
    <property type="evidence" value="ECO:0007669"/>
    <property type="project" value="UniProtKB-KW"/>
</dbReference>
<name>A0A7Z0IM00_9ACTN</name>
<comment type="caution">
    <text evidence="7">The sequence shown here is derived from an EMBL/GenBank/DDBJ whole genome shotgun (WGS) entry which is preliminary data.</text>
</comment>
<feature type="zinc finger region" description="dksA C4-type" evidence="4">
    <location>
        <begin position="133"/>
        <end position="157"/>
    </location>
</feature>
<evidence type="ECO:0000256" key="2">
    <source>
        <dbReference type="ARBA" id="ARBA00022771"/>
    </source>
</evidence>
<keyword evidence="8" id="KW-1185">Reference proteome</keyword>
<evidence type="ECO:0000313" key="8">
    <source>
        <dbReference type="Proteomes" id="UP000527616"/>
    </source>
</evidence>
<keyword evidence="2" id="KW-0863">Zinc-finger</keyword>
<proteinExistence type="predicted"/>
<dbReference type="EMBL" id="JACBZS010000001">
    <property type="protein sequence ID" value="NYI72108.1"/>
    <property type="molecule type" value="Genomic_DNA"/>
</dbReference>
<dbReference type="PANTHER" id="PTHR33823">
    <property type="entry name" value="RNA POLYMERASE-BINDING TRANSCRIPTION FACTOR DKSA-RELATED"/>
    <property type="match status" value="1"/>
</dbReference>
<evidence type="ECO:0000313" key="7">
    <source>
        <dbReference type="EMBL" id="NYI72108.1"/>
    </source>
</evidence>
<feature type="region of interest" description="Disordered" evidence="5">
    <location>
        <begin position="1"/>
        <end position="27"/>
    </location>
</feature>
<dbReference type="PANTHER" id="PTHR33823:SF2">
    <property type="entry name" value="RNA POLYMERASE-BINDING TRANSCRIPTION FACTOR DKSA"/>
    <property type="match status" value="1"/>
</dbReference>
<reference evidence="7 8" key="1">
    <citation type="submission" date="2020-07" db="EMBL/GenBank/DDBJ databases">
        <title>Sequencing the genomes of 1000 actinobacteria strains.</title>
        <authorList>
            <person name="Klenk H.-P."/>
        </authorList>
    </citation>
    <scope>NUCLEOTIDE SEQUENCE [LARGE SCALE GENOMIC DNA]</scope>
    <source>
        <strain evidence="7 8">DSM 103164</strain>
    </source>
</reference>
<dbReference type="PROSITE" id="PS51128">
    <property type="entry name" value="ZF_DKSA_2"/>
    <property type="match status" value="1"/>
</dbReference>
<evidence type="ECO:0000259" key="6">
    <source>
        <dbReference type="Pfam" id="PF01258"/>
    </source>
</evidence>
<keyword evidence="1" id="KW-0479">Metal-binding</keyword>
<evidence type="ECO:0000256" key="1">
    <source>
        <dbReference type="ARBA" id="ARBA00022723"/>
    </source>
</evidence>
<evidence type="ECO:0000256" key="4">
    <source>
        <dbReference type="PROSITE-ProRule" id="PRU00510"/>
    </source>
</evidence>
<dbReference type="AlphaFoldDB" id="A0A7Z0IM00"/>
<keyword evidence="3" id="KW-0862">Zinc</keyword>